<keyword evidence="1" id="KW-0805">Transcription regulation</keyword>
<dbReference type="RefSeq" id="WP_179604106.1">
    <property type="nucleotide sequence ID" value="NZ_BAABEH010000001.1"/>
</dbReference>
<dbReference type="InterPro" id="IPR011075">
    <property type="entry name" value="TetR_C"/>
</dbReference>
<evidence type="ECO:0000259" key="5">
    <source>
        <dbReference type="PROSITE" id="PS50977"/>
    </source>
</evidence>
<dbReference type="PANTHER" id="PTHR30055">
    <property type="entry name" value="HTH-TYPE TRANSCRIPTIONAL REGULATOR RUTR"/>
    <property type="match status" value="1"/>
</dbReference>
<keyword evidence="3" id="KW-0804">Transcription</keyword>
<comment type="caution">
    <text evidence="6">The sequence shown here is derived from an EMBL/GenBank/DDBJ whole genome shotgun (WGS) entry which is preliminary data.</text>
</comment>
<dbReference type="SUPFAM" id="SSF46689">
    <property type="entry name" value="Homeodomain-like"/>
    <property type="match status" value="1"/>
</dbReference>
<sequence length="196" mass="21357">MTTTTPSKRTGGRSAAVIHSVRTAVEELVREKGPERVTVPMVAERAGVNPTSIYRRWGDLPTLINDIATYHLDPERPLADRGDLRADLTDWARDIVAHFRKPVNAALLRGGASAAGERTSDCLRNRRTEAGMLLARHPETSVTEDDVMDVVIAPIVYRVIFQPWMLDDSTADDVVARLFQPGAGSGLGSDEPASAE</sequence>
<evidence type="ECO:0000313" key="7">
    <source>
        <dbReference type="Proteomes" id="UP000578352"/>
    </source>
</evidence>
<dbReference type="PANTHER" id="PTHR30055:SF148">
    <property type="entry name" value="TETR-FAMILY TRANSCRIPTIONAL REGULATOR"/>
    <property type="match status" value="1"/>
</dbReference>
<dbReference type="GO" id="GO:0000976">
    <property type="term" value="F:transcription cis-regulatory region binding"/>
    <property type="evidence" value="ECO:0007669"/>
    <property type="project" value="TreeGrafter"/>
</dbReference>
<keyword evidence="2 4" id="KW-0238">DNA-binding</keyword>
<evidence type="ECO:0000256" key="4">
    <source>
        <dbReference type="PROSITE-ProRule" id="PRU00335"/>
    </source>
</evidence>
<dbReference type="Proteomes" id="UP000578352">
    <property type="component" value="Unassembled WGS sequence"/>
</dbReference>
<gene>
    <name evidence="6" type="ORF">HNR13_000286</name>
</gene>
<protein>
    <submittedName>
        <fullName evidence="6">AcrR family transcriptional regulator</fullName>
    </submittedName>
</protein>
<dbReference type="AlphaFoldDB" id="A0A853CNW4"/>
<evidence type="ECO:0000256" key="3">
    <source>
        <dbReference type="ARBA" id="ARBA00023163"/>
    </source>
</evidence>
<dbReference type="GO" id="GO:0003700">
    <property type="term" value="F:DNA-binding transcription factor activity"/>
    <property type="evidence" value="ECO:0007669"/>
    <property type="project" value="TreeGrafter"/>
</dbReference>
<dbReference type="Gene3D" id="1.10.357.10">
    <property type="entry name" value="Tetracycline Repressor, domain 2"/>
    <property type="match status" value="1"/>
</dbReference>
<dbReference type="SUPFAM" id="SSF48498">
    <property type="entry name" value="Tetracyclin repressor-like, C-terminal domain"/>
    <property type="match status" value="1"/>
</dbReference>
<organism evidence="6 7">
    <name type="scientific">Leifsonia shinshuensis</name>
    <dbReference type="NCBI Taxonomy" id="150026"/>
    <lineage>
        <taxon>Bacteria</taxon>
        <taxon>Bacillati</taxon>
        <taxon>Actinomycetota</taxon>
        <taxon>Actinomycetes</taxon>
        <taxon>Micrococcales</taxon>
        <taxon>Microbacteriaceae</taxon>
        <taxon>Leifsonia</taxon>
    </lineage>
</organism>
<evidence type="ECO:0000256" key="1">
    <source>
        <dbReference type="ARBA" id="ARBA00023015"/>
    </source>
</evidence>
<dbReference type="PROSITE" id="PS50977">
    <property type="entry name" value="HTH_TETR_2"/>
    <property type="match status" value="1"/>
</dbReference>
<dbReference type="Pfam" id="PF00440">
    <property type="entry name" value="TetR_N"/>
    <property type="match status" value="1"/>
</dbReference>
<accession>A0A853CNW4</accession>
<proteinExistence type="predicted"/>
<evidence type="ECO:0000313" key="6">
    <source>
        <dbReference type="EMBL" id="NYJ21999.1"/>
    </source>
</evidence>
<dbReference type="Pfam" id="PF16859">
    <property type="entry name" value="TetR_C_11"/>
    <property type="match status" value="1"/>
</dbReference>
<dbReference type="EMBL" id="JACCFL010000001">
    <property type="protein sequence ID" value="NYJ21999.1"/>
    <property type="molecule type" value="Genomic_DNA"/>
</dbReference>
<dbReference type="InterPro" id="IPR001647">
    <property type="entry name" value="HTH_TetR"/>
</dbReference>
<feature type="DNA-binding region" description="H-T-H motif" evidence="4">
    <location>
        <begin position="38"/>
        <end position="57"/>
    </location>
</feature>
<dbReference type="InterPro" id="IPR036271">
    <property type="entry name" value="Tet_transcr_reg_TetR-rel_C_sf"/>
</dbReference>
<dbReference type="InterPro" id="IPR050109">
    <property type="entry name" value="HTH-type_TetR-like_transc_reg"/>
</dbReference>
<feature type="domain" description="HTH tetR-type" evidence="5">
    <location>
        <begin position="15"/>
        <end position="75"/>
    </location>
</feature>
<name>A0A853CNW4_9MICO</name>
<dbReference type="Gene3D" id="1.10.10.60">
    <property type="entry name" value="Homeodomain-like"/>
    <property type="match status" value="1"/>
</dbReference>
<reference evidence="6 7" key="1">
    <citation type="submission" date="2020-07" db="EMBL/GenBank/DDBJ databases">
        <title>Sequencing the genomes of 1000 actinobacteria strains.</title>
        <authorList>
            <person name="Klenk H.-P."/>
        </authorList>
    </citation>
    <scope>NUCLEOTIDE SEQUENCE [LARGE SCALE GENOMIC DNA]</scope>
    <source>
        <strain evidence="6 7">DSM 15165</strain>
    </source>
</reference>
<dbReference type="InterPro" id="IPR009057">
    <property type="entry name" value="Homeodomain-like_sf"/>
</dbReference>
<evidence type="ECO:0000256" key="2">
    <source>
        <dbReference type="ARBA" id="ARBA00023125"/>
    </source>
</evidence>